<accession>A0A7S3AXQ3</accession>
<protein>
    <submittedName>
        <fullName evidence="1">Uncharacterized protein</fullName>
    </submittedName>
</protein>
<dbReference type="AlphaFoldDB" id="A0A7S3AXQ3"/>
<organism evidence="1">
    <name type="scientific">Haptolina ericina</name>
    <dbReference type="NCBI Taxonomy" id="156174"/>
    <lineage>
        <taxon>Eukaryota</taxon>
        <taxon>Haptista</taxon>
        <taxon>Haptophyta</taxon>
        <taxon>Prymnesiophyceae</taxon>
        <taxon>Prymnesiales</taxon>
        <taxon>Prymnesiaceae</taxon>
        <taxon>Haptolina</taxon>
    </lineage>
</organism>
<gene>
    <name evidence="1" type="ORF">HERI1096_LOCUS19412</name>
</gene>
<sequence>MTSTMDFAHHSHNVNEESTILLNSCICGNQALYLDCPKCIGCSGKYEFCCFQEAFCCTAGTDCMWCSAPEGQGICFQLGLGCCACACRMPRVCCKGQGHCCCCVDSYACPTDREVPCAITILGLTCCFRWGPRFACCNTQRQLRARGGPEPPSCETMSR</sequence>
<dbReference type="EMBL" id="HBHX01035027">
    <property type="protein sequence ID" value="CAE0118713.1"/>
    <property type="molecule type" value="Transcribed_RNA"/>
</dbReference>
<reference evidence="1" key="1">
    <citation type="submission" date="2021-01" db="EMBL/GenBank/DDBJ databases">
        <authorList>
            <person name="Corre E."/>
            <person name="Pelletier E."/>
            <person name="Niang G."/>
            <person name="Scheremetjew M."/>
            <person name="Finn R."/>
            <person name="Kale V."/>
            <person name="Holt S."/>
            <person name="Cochrane G."/>
            <person name="Meng A."/>
            <person name="Brown T."/>
            <person name="Cohen L."/>
        </authorList>
    </citation>
    <scope>NUCLEOTIDE SEQUENCE</scope>
    <source>
        <strain evidence="1">CCMP281</strain>
    </source>
</reference>
<proteinExistence type="predicted"/>
<evidence type="ECO:0000313" key="1">
    <source>
        <dbReference type="EMBL" id="CAE0118713.1"/>
    </source>
</evidence>
<name>A0A7S3AXQ3_9EUKA</name>